<organism evidence="1 2">
    <name type="scientific">Paeniglutamicibacter cryotolerans</name>
    <dbReference type="NCBI Taxonomy" id="670079"/>
    <lineage>
        <taxon>Bacteria</taxon>
        <taxon>Bacillati</taxon>
        <taxon>Actinomycetota</taxon>
        <taxon>Actinomycetes</taxon>
        <taxon>Micrococcales</taxon>
        <taxon>Micrococcaceae</taxon>
        <taxon>Paeniglutamicibacter</taxon>
    </lineage>
</organism>
<gene>
    <name evidence="1" type="ORF">E9229_001447</name>
</gene>
<evidence type="ECO:0000313" key="2">
    <source>
        <dbReference type="Proteomes" id="UP000523000"/>
    </source>
</evidence>
<protein>
    <submittedName>
        <fullName evidence="1">Uncharacterized protein</fullName>
    </submittedName>
</protein>
<accession>A0A839QMM8</accession>
<proteinExistence type="predicted"/>
<keyword evidence="2" id="KW-1185">Reference proteome</keyword>
<dbReference type="EMBL" id="JACHVS010000001">
    <property type="protein sequence ID" value="MBB2995256.1"/>
    <property type="molecule type" value="Genomic_DNA"/>
</dbReference>
<reference evidence="1 2" key="1">
    <citation type="submission" date="2020-08" db="EMBL/GenBank/DDBJ databases">
        <title>Sequencing the genomes of 1000 actinobacteria strains.</title>
        <authorList>
            <person name="Klenk H.-P."/>
        </authorList>
    </citation>
    <scope>NUCLEOTIDE SEQUENCE [LARGE SCALE GENOMIC DNA]</scope>
    <source>
        <strain evidence="1 2">DSM 22826</strain>
    </source>
</reference>
<evidence type="ECO:0000313" key="1">
    <source>
        <dbReference type="EMBL" id="MBB2995256.1"/>
    </source>
</evidence>
<comment type="caution">
    <text evidence="1">The sequence shown here is derived from an EMBL/GenBank/DDBJ whole genome shotgun (WGS) entry which is preliminary data.</text>
</comment>
<dbReference type="Proteomes" id="UP000523000">
    <property type="component" value="Unassembled WGS sequence"/>
</dbReference>
<dbReference type="AlphaFoldDB" id="A0A839QMM8"/>
<name>A0A839QMM8_9MICC</name>
<sequence>MEQAGQHANRQPVTNVVSICGVLFERSTNALESDFVHWNAATGTLQLGTEDCRILLRALFETYSEQATDPRATDLDPVFLHSSLRHLEATMPERATELGLVASGYLRFLLDTGQWSGDPLSYEAALAAVSSSRLPAPAEEFEDPAGYEIRIPELPADQLDAALLDSSFARHFTDMARFIAPGRDVTSTLVLRLRDVPEAAACVGLRARLVGRSIELPATPRFPERRVGSMGAIDELMRVWELFRDLPLLRQSRTSVRCNPDGMLLIDGPPADRAQLLRTIATAYFQKSISGEHLLILSDMISPFLLEVLLGAASTDPPLAIDVWNGDFALPGVPSIPSAFLAQLLREELLRIQADGLVDVGEFITVPWHLRQCLSDALEGLISEETTQWGRPGSTAPLWLVTAPGTSSV</sequence>
<dbReference type="RefSeq" id="WP_183510551.1">
    <property type="nucleotide sequence ID" value="NZ_BAABGK010000022.1"/>
</dbReference>